<dbReference type="EMBL" id="LLYA01000040">
    <property type="protein sequence ID" value="KRR29179.1"/>
    <property type="molecule type" value="Genomic_DNA"/>
</dbReference>
<evidence type="ECO:0000313" key="1">
    <source>
        <dbReference type="EMBL" id="KRR29179.1"/>
    </source>
</evidence>
<keyword evidence="2" id="KW-1185">Reference proteome</keyword>
<dbReference type="OrthoDB" id="8255424at2"/>
<dbReference type="InterPro" id="IPR007487">
    <property type="entry name" value="ABC_transpt-TYRBP-like"/>
</dbReference>
<evidence type="ECO:0000313" key="2">
    <source>
        <dbReference type="Proteomes" id="UP000052023"/>
    </source>
</evidence>
<dbReference type="Pfam" id="PF04392">
    <property type="entry name" value="ABC_sub_bind"/>
    <property type="match status" value="1"/>
</dbReference>
<dbReference type="PANTHER" id="PTHR35271">
    <property type="entry name" value="ABC TRANSPORTER, SUBSTRATE-BINDING LIPOPROTEIN-RELATED"/>
    <property type="match status" value="1"/>
</dbReference>
<dbReference type="RefSeq" id="WP_057842339.1">
    <property type="nucleotide sequence ID" value="NZ_LLYA01000040.1"/>
</dbReference>
<organism evidence="1 2">
    <name type="scientific">Bradyrhizobium retamae</name>
    <dbReference type="NCBI Taxonomy" id="1300035"/>
    <lineage>
        <taxon>Bacteria</taxon>
        <taxon>Pseudomonadati</taxon>
        <taxon>Pseudomonadota</taxon>
        <taxon>Alphaproteobacteria</taxon>
        <taxon>Hyphomicrobiales</taxon>
        <taxon>Nitrobacteraceae</taxon>
        <taxon>Bradyrhizobium</taxon>
    </lineage>
</organism>
<proteinExistence type="predicted"/>
<comment type="caution">
    <text evidence="1">The sequence shown here is derived from an EMBL/GenBank/DDBJ whole genome shotgun (WGS) entry which is preliminary data.</text>
</comment>
<dbReference type="Gene3D" id="3.40.50.2300">
    <property type="match status" value="2"/>
</dbReference>
<sequence length="116" mass="12679">MSTKIMGADMRVLASTRFSSIKKLILDRLTSQGLPSIFQWPQGAEDGWLIAYGPRLDGINRQCGRRVTKLLRGAKVAEVPVEQPTELVLSINHKAAKALGVTIPPTLVSRADQVID</sequence>
<gene>
    <name evidence="1" type="ORF">CQ13_38865</name>
</gene>
<dbReference type="AlphaFoldDB" id="A0A0R3NAL1"/>
<dbReference type="PANTHER" id="PTHR35271:SF1">
    <property type="entry name" value="ABC TRANSPORTER, SUBSTRATE-BINDING LIPOPROTEIN"/>
    <property type="match status" value="1"/>
</dbReference>
<dbReference type="Proteomes" id="UP000052023">
    <property type="component" value="Unassembled WGS sequence"/>
</dbReference>
<name>A0A0R3NAL1_9BRAD</name>
<protein>
    <recommendedName>
        <fullName evidence="3">ABC transporter substrate-binding protein</fullName>
    </recommendedName>
</protein>
<accession>A0A0R3NAL1</accession>
<reference evidence="1 2" key="1">
    <citation type="submission" date="2014-03" db="EMBL/GenBank/DDBJ databases">
        <title>Bradyrhizobium valentinum sp. nov., isolated from effective nodules of Lupinus mariae-josephae, a lupine endemic of basic-lime soils in Eastern Spain.</title>
        <authorList>
            <person name="Duran D."/>
            <person name="Rey L."/>
            <person name="Navarro A."/>
            <person name="Busquets A."/>
            <person name="Imperial J."/>
            <person name="Ruiz-Argueso T."/>
        </authorList>
    </citation>
    <scope>NUCLEOTIDE SEQUENCE [LARGE SCALE GENOMIC DNA]</scope>
    <source>
        <strain evidence="1 2">Ro19</strain>
    </source>
</reference>
<evidence type="ECO:0008006" key="3">
    <source>
        <dbReference type="Google" id="ProtNLM"/>
    </source>
</evidence>